<evidence type="ECO:0000256" key="8">
    <source>
        <dbReference type="ARBA" id="ARBA00022989"/>
    </source>
</evidence>
<feature type="transmembrane region" description="Helical" evidence="10">
    <location>
        <begin position="618"/>
        <end position="648"/>
    </location>
</feature>
<evidence type="ECO:0000256" key="6">
    <source>
        <dbReference type="ARBA" id="ARBA00022741"/>
    </source>
</evidence>
<feature type="transmembrane region" description="Helical" evidence="10">
    <location>
        <begin position="1385"/>
        <end position="1406"/>
    </location>
</feature>
<keyword evidence="8 10" id="KW-1133">Transmembrane helix</keyword>
<dbReference type="SMART" id="SM00382">
    <property type="entry name" value="AAA"/>
    <property type="match status" value="2"/>
</dbReference>
<protein>
    <recommendedName>
        <fullName evidence="11">ABC transporter domain-containing protein</fullName>
    </recommendedName>
</protein>
<dbReference type="InterPro" id="IPR003439">
    <property type="entry name" value="ABC_transporter-like_ATP-bd"/>
</dbReference>
<evidence type="ECO:0000313" key="12">
    <source>
        <dbReference type="EMBL" id="PNR54775.1"/>
    </source>
</evidence>
<feature type="transmembrane region" description="Helical" evidence="10">
    <location>
        <begin position="1270"/>
        <end position="1288"/>
    </location>
</feature>
<dbReference type="EMBL" id="ABEU02000004">
    <property type="protein sequence ID" value="PNR54775.1"/>
    <property type="molecule type" value="Genomic_DNA"/>
</dbReference>
<dbReference type="PANTHER" id="PTHR48040:SF28">
    <property type="entry name" value="ABC TRANSPORTER G FAMILY MEMBER 39-LIKE"/>
    <property type="match status" value="1"/>
</dbReference>
<feature type="transmembrane region" description="Helical" evidence="10">
    <location>
        <begin position="771"/>
        <end position="791"/>
    </location>
</feature>
<dbReference type="PROSITE" id="PS50893">
    <property type="entry name" value="ABC_TRANSPORTER_2"/>
    <property type="match status" value="2"/>
</dbReference>
<dbReference type="SUPFAM" id="SSF52540">
    <property type="entry name" value="P-loop containing nucleoside triphosphate hydrolases"/>
    <property type="match status" value="2"/>
</dbReference>
<evidence type="ECO:0000256" key="3">
    <source>
        <dbReference type="ARBA" id="ARBA00022448"/>
    </source>
</evidence>
<dbReference type="FunFam" id="3.40.50.300:FF:000179">
    <property type="entry name" value="ABC transporter G family member 34"/>
    <property type="match status" value="1"/>
</dbReference>
<dbReference type="Gramene" id="Pp3c4_2380V3.1">
    <property type="protein sequence ID" value="Pp3c4_2380V3.1"/>
    <property type="gene ID" value="Pp3c4_2380"/>
</dbReference>
<gene>
    <name evidence="13" type="primary">LOC112281421</name>
    <name evidence="12" type="ORF">PHYPA_005668</name>
</gene>
<comment type="subcellular location">
    <subcellularLocation>
        <location evidence="1">Membrane</location>
        <topology evidence="1">Multi-pass membrane protein</topology>
    </subcellularLocation>
</comment>
<evidence type="ECO:0000256" key="4">
    <source>
        <dbReference type="ARBA" id="ARBA00022692"/>
    </source>
</evidence>
<dbReference type="EnsemblPlants" id="Pp3c4_2380V3.2">
    <property type="protein sequence ID" value="Pp3c4_2380V3.2"/>
    <property type="gene ID" value="Pp3c4_2380"/>
</dbReference>
<dbReference type="InterPro" id="IPR013525">
    <property type="entry name" value="ABC2_TM"/>
</dbReference>
<dbReference type="GO" id="GO:0016020">
    <property type="term" value="C:membrane"/>
    <property type="evidence" value="ECO:0007669"/>
    <property type="project" value="UniProtKB-SubCell"/>
</dbReference>
<dbReference type="KEGG" id="ppp:112281421"/>
<dbReference type="InterPro" id="IPR027417">
    <property type="entry name" value="P-loop_NTPase"/>
</dbReference>
<dbReference type="RefSeq" id="XP_024373690.1">
    <property type="nucleotide sequence ID" value="XM_024517922.2"/>
</dbReference>
<feature type="domain" description="ABC transporter" evidence="11">
    <location>
        <begin position="896"/>
        <end position="1149"/>
    </location>
</feature>
<dbReference type="CDD" id="cd03232">
    <property type="entry name" value="ABCG_PDR_domain2"/>
    <property type="match status" value="1"/>
</dbReference>
<evidence type="ECO:0000256" key="9">
    <source>
        <dbReference type="ARBA" id="ARBA00023136"/>
    </source>
</evidence>
<dbReference type="PANTHER" id="PTHR48040">
    <property type="entry name" value="PLEIOTROPIC DRUG RESISTANCE PROTEIN 1-LIKE ISOFORM X1"/>
    <property type="match status" value="1"/>
</dbReference>
<dbReference type="Gramene" id="Pp3c4_2380V3.4">
    <property type="protein sequence ID" value="Pp3c4_2380V3.4"/>
    <property type="gene ID" value="Pp3c4_2380"/>
</dbReference>
<dbReference type="FunCoup" id="A0A2K1KLW7">
    <property type="interactions" value="691"/>
</dbReference>
<dbReference type="Pfam" id="PF00005">
    <property type="entry name" value="ABC_tran"/>
    <property type="match status" value="2"/>
</dbReference>
<dbReference type="Pfam" id="PF08370">
    <property type="entry name" value="PDR_assoc"/>
    <property type="match status" value="1"/>
</dbReference>
<reference evidence="12 14" key="2">
    <citation type="journal article" date="2018" name="Plant J.">
        <title>The Physcomitrella patens chromosome-scale assembly reveals moss genome structure and evolution.</title>
        <authorList>
            <person name="Lang D."/>
            <person name="Ullrich K.K."/>
            <person name="Murat F."/>
            <person name="Fuchs J."/>
            <person name="Jenkins J."/>
            <person name="Haas F.B."/>
            <person name="Piednoel M."/>
            <person name="Gundlach H."/>
            <person name="Van Bel M."/>
            <person name="Meyberg R."/>
            <person name="Vives C."/>
            <person name="Morata J."/>
            <person name="Symeonidi A."/>
            <person name="Hiss M."/>
            <person name="Muchero W."/>
            <person name="Kamisugi Y."/>
            <person name="Saleh O."/>
            <person name="Blanc G."/>
            <person name="Decker E.L."/>
            <person name="van Gessel N."/>
            <person name="Grimwood J."/>
            <person name="Hayes R.D."/>
            <person name="Graham S.W."/>
            <person name="Gunter L.E."/>
            <person name="McDaniel S.F."/>
            <person name="Hoernstein S.N.W."/>
            <person name="Larsson A."/>
            <person name="Li F.W."/>
            <person name="Perroud P.F."/>
            <person name="Phillips J."/>
            <person name="Ranjan P."/>
            <person name="Rokshar D.S."/>
            <person name="Rothfels C.J."/>
            <person name="Schneider L."/>
            <person name="Shu S."/>
            <person name="Stevenson D.W."/>
            <person name="Thummler F."/>
            <person name="Tillich M."/>
            <person name="Villarreal Aguilar J.C."/>
            <person name="Widiez T."/>
            <person name="Wong G.K."/>
            <person name="Wymore A."/>
            <person name="Zhang Y."/>
            <person name="Zimmer A.D."/>
            <person name="Quatrano R.S."/>
            <person name="Mayer K.F.X."/>
            <person name="Goodstein D."/>
            <person name="Casacuberta J.M."/>
            <person name="Vandepoele K."/>
            <person name="Reski R."/>
            <person name="Cuming A.C."/>
            <person name="Tuskan G.A."/>
            <person name="Maumus F."/>
            <person name="Salse J."/>
            <person name="Schmutz J."/>
            <person name="Rensing S.A."/>
        </authorList>
    </citation>
    <scope>NUCLEOTIDE SEQUENCE [LARGE SCALE GENOMIC DNA]</scope>
    <source>
        <strain evidence="13 14">cv. Gransden 2004</strain>
    </source>
</reference>
<feature type="transmembrane region" description="Helical" evidence="10">
    <location>
        <begin position="660"/>
        <end position="682"/>
    </location>
</feature>
<dbReference type="CDD" id="cd03233">
    <property type="entry name" value="ABCG_PDR_domain1"/>
    <property type="match status" value="1"/>
</dbReference>
<reference evidence="12 14" key="1">
    <citation type="journal article" date="2008" name="Science">
        <title>The Physcomitrella genome reveals evolutionary insights into the conquest of land by plants.</title>
        <authorList>
            <person name="Rensing S."/>
            <person name="Lang D."/>
            <person name="Zimmer A."/>
            <person name="Terry A."/>
            <person name="Salamov A."/>
            <person name="Shapiro H."/>
            <person name="Nishiyama T."/>
            <person name="Perroud P.-F."/>
            <person name="Lindquist E."/>
            <person name="Kamisugi Y."/>
            <person name="Tanahashi T."/>
            <person name="Sakakibara K."/>
            <person name="Fujita T."/>
            <person name="Oishi K."/>
            <person name="Shin-I T."/>
            <person name="Kuroki Y."/>
            <person name="Toyoda A."/>
            <person name="Suzuki Y."/>
            <person name="Hashimoto A."/>
            <person name="Yamaguchi K."/>
            <person name="Sugano A."/>
            <person name="Kohara Y."/>
            <person name="Fujiyama A."/>
            <person name="Anterola A."/>
            <person name="Aoki S."/>
            <person name="Ashton N."/>
            <person name="Barbazuk W.B."/>
            <person name="Barker E."/>
            <person name="Bennetzen J."/>
            <person name="Bezanilla M."/>
            <person name="Blankenship R."/>
            <person name="Cho S.H."/>
            <person name="Dutcher S."/>
            <person name="Estelle M."/>
            <person name="Fawcett J.A."/>
            <person name="Gundlach H."/>
            <person name="Hanada K."/>
            <person name="Heyl A."/>
            <person name="Hicks K.A."/>
            <person name="Hugh J."/>
            <person name="Lohr M."/>
            <person name="Mayer K."/>
            <person name="Melkozernov A."/>
            <person name="Murata T."/>
            <person name="Nelson D."/>
            <person name="Pils B."/>
            <person name="Prigge M."/>
            <person name="Reiss B."/>
            <person name="Renner T."/>
            <person name="Rombauts S."/>
            <person name="Rushton P."/>
            <person name="Sanderfoot A."/>
            <person name="Schween G."/>
            <person name="Shiu S.-H."/>
            <person name="Stueber K."/>
            <person name="Theodoulou F.L."/>
            <person name="Tu H."/>
            <person name="Van de Peer Y."/>
            <person name="Verrier P.J."/>
            <person name="Waters E."/>
            <person name="Wood A."/>
            <person name="Yang L."/>
            <person name="Cove D."/>
            <person name="Cuming A."/>
            <person name="Hasebe M."/>
            <person name="Lucas S."/>
            <person name="Mishler D.B."/>
            <person name="Reski R."/>
            <person name="Grigoriev I."/>
            <person name="Quatrano R.S."/>
            <person name="Boore J.L."/>
        </authorList>
    </citation>
    <scope>NUCLEOTIDE SEQUENCE [LARGE SCALE GENOMIC DNA]</scope>
    <source>
        <strain evidence="13 14">cv. Gransden 2004</strain>
    </source>
</reference>
<keyword evidence="3" id="KW-0813">Transport</keyword>
<organism evidence="12">
    <name type="scientific">Physcomitrium patens</name>
    <name type="common">Spreading-leaved earth moss</name>
    <name type="synonym">Physcomitrella patens</name>
    <dbReference type="NCBI Taxonomy" id="3218"/>
    <lineage>
        <taxon>Eukaryota</taxon>
        <taxon>Viridiplantae</taxon>
        <taxon>Streptophyta</taxon>
        <taxon>Embryophyta</taxon>
        <taxon>Bryophyta</taxon>
        <taxon>Bryophytina</taxon>
        <taxon>Bryopsida</taxon>
        <taxon>Funariidae</taxon>
        <taxon>Funariales</taxon>
        <taxon>Funariaceae</taxon>
        <taxon>Physcomitrium</taxon>
    </lineage>
</organism>
<keyword evidence="4 10" id="KW-0812">Transmembrane</keyword>
<evidence type="ECO:0000256" key="10">
    <source>
        <dbReference type="SAM" id="Phobius"/>
    </source>
</evidence>
<dbReference type="GO" id="GO:0016887">
    <property type="term" value="F:ATP hydrolysis activity"/>
    <property type="evidence" value="ECO:0007669"/>
    <property type="project" value="InterPro"/>
</dbReference>
<keyword evidence="9 10" id="KW-0472">Membrane</keyword>
<reference evidence="13" key="3">
    <citation type="submission" date="2020-12" db="UniProtKB">
        <authorList>
            <consortium name="EnsemblPlants"/>
        </authorList>
    </citation>
    <scope>IDENTIFICATION</scope>
</reference>
<dbReference type="InterPro" id="IPR029481">
    <property type="entry name" value="ABC_trans_N"/>
</dbReference>
<dbReference type="InterPro" id="IPR034003">
    <property type="entry name" value="ABCG_PDR_2"/>
</dbReference>
<keyword evidence="5" id="KW-0677">Repeat</keyword>
<dbReference type="InterPro" id="IPR013581">
    <property type="entry name" value="PDR_assoc"/>
</dbReference>
<dbReference type="OMA" id="PYAIGQM"/>
<keyword evidence="6" id="KW-0547">Nucleotide-binding</keyword>
<evidence type="ECO:0000313" key="14">
    <source>
        <dbReference type="Proteomes" id="UP000006727"/>
    </source>
</evidence>
<dbReference type="GO" id="GO:0140359">
    <property type="term" value="F:ABC-type transporter activity"/>
    <property type="evidence" value="ECO:0007669"/>
    <property type="project" value="InterPro"/>
</dbReference>
<name>A0A2K1KLW7_PHYPA</name>
<evidence type="ECO:0000256" key="7">
    <source>
        <dbReference type="ARBA" id="ARBA00022840"/>
    </source>
</evidence>
<keyword evidence="14" id="KW-1185">Reference proteome</keyword>
<dbReference type="PaxDb" id="3218-PP1S160_34V6.1"/>
<feature type="transmembrane region" description="Helical" evidence="10">
    <location>
        <begin position="578"/>
        <end position="598"/>
    </location>
</feature>
<dbReference type="FunFam" id="3.40.50.300:FF:000059">
    <property type="entry name" value="ABC transporter G family member 40"/>
    <property type="match status" value="1"/>
</dbReference>
<dbReference type="InterPro" id="IPR003593">
    <property type="entry name" value="AAA+_ATPase"/>
</dbReference>
<dbReference type="Gene3D" id="3.40.50.300">
    <property type="entry name" value="P-loop containing nucleotide triphosphate hydrolases"/>
    <property type="match status" value="2"/>
</dbReference>
<dbReference type="Pfam" id="PF14510">
    <property type="entry name" value="ABC_trans_N"/>
    <property type="match status" value="1"/>
</dbReference>
<feature type="transmembrane region" description="Helical" evidence="10">
    <location>
        <begin position="1245"/>
        <end position="1263"/>
    </location>
</feature>
<evidence type="ECO:0000256" key="2">
    <source>
        <dbReference type="ARBA" id="ARBA00006012"/>
    </source>
</evidence>
<dbReference type="GeneID" id="112281421"/>
<dbReference type="EnsemblPlants" id="Pp3c4_2380V3.1">
    <property type="protein sequence ID" value="Pp3c4_2380V3.1"/>
    <property type="gene ID" value="Pp3c4_2380"/>
</dbReference>
<accession>A0A2K1KLW7</accession>
<sequence>MATSNTSMEGIDIWGSRKTSACGRASSRSRSRSFSVGSDMFFSRKATPSTRHETEDDEEALKWAALEKLPTYDRLRTTILQKSLGSRVVHEEVDVTKIGYEQRREIIDNLLRVADEDNERFLVKLRNRIDRVGIQLPTIEVRYENLMVDAKCFVGSRALPTLKNVTINILESILDYVGLSPAKKTELNILHNVSGIVKPGRMTLLLGPPSSGKTTLLLTLSGKVDKSLQGQVKGNVTYNGHTLDEFVPQKTSVYISQQDLHVAEMTVRETLDFSARCQGIGTRYEMLAELAKREKQAGIFPEKDVDVYMKATAVEGMKSSLSTDYIMKILGLDVCSNVLVGDSMHRGISGGQKKRVTTGEMIVGPTKALFMDEISTGLDSSTTYQIVKCLSQFCHVMDATIMMSLLQPAPETFELFDDVVLLSEGQVVYHGPREHILEFFQSCGFVCPDRKGVADFLQEVTSRKDQEQYWSNRPQDYRYASVKQFAEMFKTFHGGINLTEDLSTPYEKERSHKAALTFDRYGVSNMELFKANFAKEFLLMKRQSFYHIFKACQIGIIAFVAMTTFFRTTMGHDTEAEGAAYLGALFFGILIVMFNGYAELSMTIFRLPVFYKQRDLLFYPAWAFALPSMVLSIPSSIVEAGIYTLISYYGMGFAPEASRFFSFFLLLTLVHLMSGALFRLIAGICRTMVIANTGGTCVLIVFVLLGGFIIPKEKIKPWWVWGYWSSPITYAETAISVNEFLAPRWATETLNSTITLGHKVMHNFGIHQDAYWYWLGVGTLAAYTLAFNTLYTLTLTYLDPLGKPQAVISEEALAQKNANRTGEDVVVSKRHRSKRFRARSKDTINIYGSNTQDVEEHLQEHVLKIIDGSNGAAEPSSILVTRQKRGMILPFKPLAMSFSDIKYFVDMPAEMRAQGVTEERLQLLCGVTGAFRPGVLTALVGVSGAGKTTLMDVLAGRKTDGHIEGEIRISGFPKVQETFARISGYCEQNDFHSPQVTVRESLVFSAWLRLPPETDKKIRAQFVEEVMELVELKSLEHALVGLPGVTGLSTEQRKRLTIAVELVANPSIVFMDEPTSGLDARAAAIVMRTVRNTVDTGRTVVCTIHQPSIDIFESFDEMLLMKRGGQVVYMGPLGRNSETLIKYFDDIPGVPKIKEGFNPATWMLEATSSAVELQLKIDFAEIYKQSSLFRHNKELVKTLSIPAQGAKDLSFPTQYSQSFWTQVVACLWKTKLTYWRSPDYNCVRYFFTFMTAFIIGSMFWGVGKNTSDQVNLFSVLGGLFAATLFLGVNNASNVQPVVAVERTIFYRERAAGMYSAVPYAIGQMLIEIPYCLIQSIVFSLLTYSMMSLAWTVKKFFFYTFIMYFTLLYFTYYGMMAVALTPNHQIAAIVSSGFYSIFNLFSGFMVFRPNIPVWWVWYYWACPVAWTLYGLITTQFGDVTSLVIPSDGSPPIMVKDYVEKTFGMTSDMIGPAVAMPVVFTVVFAAVFAIGIKYFNFQQR</sequence>
<evidence type="ECO:0000313" key="13">
    <source>
        <dbReference type="EnsemblPlants" id="Pp3c4_2380V3.1"/>
    </source>
</evidence>
<feature type="transmembrane region" description="Helical" evidence="10">
    <location>
        <begin position="1413"/>
        <end position="1431"/>
    </location>
</feature>
<dbReference type="InterPro" id="IPR043926">
    <property type="entry name" value="ABCG_dom"/>
</dbReference>
<dbReference type="Gramene" id="Pp3c4_2380V3.3">
    <property type="protein sequence ID" value="Pp3c4_2380V3.3"/>
    <property type="gene ID" value="Pp3c4_2380"/>
</dbReference>
<keyword evidence="7" id="KW-0067">ATP-binding</keyword>
<evidence type="ECO:0000256" key="1">
    <source>
        <dbReference type="ARBA" id="ARBA00004141"/>
    </source>
</evidence>
<feature type="transmembrane region" description="Helical" evidence="10">
    <location>
        <begin position="1472"/>
        <end position="1493"/>
    </location>
</feature>
<dbReference type="Gramene" id="Pp3c4_2380V3.2">
    <property type="protein sequence ID" value="Pp3c4_2380V3.2"/>
    <property type="gene ID" value="Pp3c4_2380"/>
</dbReference>
<evidence type="ECO:0000256" key="5">
    <source>
        <dbReference type="ARBA" id="ARBA00022737"/>
    </source>
</evidence>
<feature type="transmembrane region" description="Helical" evidence="10">
    <location>
        <begin position="545"/>
        <end position="566"/>
    </location>
</feature>
<dbReference type="OrthoDB" id="66620at2759"/>
<dbReference type="Proteomes" id="UP000006727">
    <property type="component" value="Chromosome 4"/>
</dbReference>
<proteinExistence type="inferred from homology"/>
<feature type="transmembrane region" description="Helical" evidence="10">
    <location>
        <begin position="688"/>
        <end position="710"/>
    </location>
</feature>
<dbReference type="EnsemblPlants" id="Pp3c4_2380V3.3">
    <property type="protein sequence ID" value="Pp3c4_2380V3.3"/>
    <property type="gene ID" value="Pp3c4_2380"/>
</dbReference>
<dbReference type="Pfam" id="PF19055">
    <property type="entry name" value="ABC2_membrane_7"/>
    <property type="match status" value="1"/>
</dbReference>
<dbReference type="Pfam" id="PF01061">
    <property type="entry name" value="ABC2_membrane"/>
    <property type="match status" value="2"/>
</dbReference>
<evidence type="ECO:0000259" key="11">
    <source>
        <dbReference type="PROSITE" id="PS50893"/>
    </source>
</evidence>
<dbReference type="GO" id="GO:0005524">
    <property type="term" value="F:ATP binding"/>
    <property type="evidence" value="ECO:0007669"/>
    <property type="project" value="UniProtKB-KW"/>
</dbReference>
<feature type="transmembrane region" description="Helical" evidence="10">
    <location>
        <begin position="1355"/>
        <end position="1379"/>
    </location>
</feature>
<dbReference type="EnsemblPlants" id="Pp3c4_2380V3.4">
    <property type="protein sequence ID" value="Pp3c4_2380V3.4"/>
    <property type="gene ID" value="Pp3c4_2380"/>
</dbReference>
<feature type="domain" description="ABC transporter" evidence="11">
    <location>
        <begin position="174"/>
        <end position="449"/>
    </location>
</feature>
<dbReference type="InterPro" id="IPR034001">
    <property type="entry name" value="ABCG_PDR_1"/>
</dbReference>
<feature type="transmembrane region" description="Helical" evidence="10">
    <location>
        <begin position="1320"/>
        <end position="1343"/>
    </location>
</feature>
<comment type="similarity">
    <text evidence="2">Belongs to the ABC transporter superfamily. ABCG family. PDR (TC 3.A.1.205) subfamily.</text>
</comment>